<dbReference type="EMBL" id="OW152815">
    <property type="protein sequence ID" value="CAH2063929.1"/>
    <property type="molecule type" value="Genomic_DNA"/>
</dbReference>
<proteinExistence type="predicted"/>
<name>A0ABN8IYC3_9NEOP</name>
<feature type="non-terminal residue" evidence="1">
    <location>
        <position position="72"/>
    </location>
</feature>
<protein>
    <submittedName>
        <fullName evidence="1">Uncharacterized protein</fullName>
    </submittedName>
</protein>
<evidence type="ECO:0000313" key="2">
    <source>
        <dbReference type="Proteomes" id="UP000837857"/>
    </source>
</evidence>
<sequence>MLRMLRIMRLMDSPIHATAHCPFTASDYLVGAPRATSTFAIYLIQDNEPLQIMSRRTHNVTEEAAGTFLTYA</sequence>
<organism evidence="1 2">
    <name type="scientific">Iphiclides podalirius</name>
    <name type="common">scarce swallowtail</name>
    <dbReference type="NCBI Taxonomy" id="110791"/>
    <lineage>
        <taxon>Eukaryota</taxon>
        <taxon>Metazoa</taxon>
        <taxon>Ecdysozoa</taxon>
        <taxon>Arthropoda</taxon>
        <taxon>Hexapoda</taxon>
        <taxon>Insecta</taxon>
        <taxon>Pterygota</taxon>
        <taxon>Neoptera</taxon>
        <taxon>Endopterygota</taxon>
        <taxon>Lepidoptera</taxon>
        <taxon>Glossata</taxon>
        <taxon>Ditrysia</taxon>
        <taxon>Papilionoidea</taxon>
        <taxon>Papilionidae</taxon>
        <taxon>Papilioninae</taxon>
        <taxon>Iphiclides</taxon>
    </lineage>
</organism>
<keyword evidence="2" id="KW-1185">Reference proteome</keyword>
<evidence type="ECO:0000313" key="1">
    <source>
        <dbReference type="EMBL" id="CAH2063929.1"/>
    </source>
</evidence>
<dbReference type="Proteomes" id="UP000837857">
    <property type="component" value="Chromosome 3"/>
</dbReference>
<gene>
    <name evidence="1" type="ORF">IPOD504_LOCUS12740</name>
</gene>
<reference evidence="1" key="1">
    <citation type="submission" date="2022-03" db="EMBL/GenBank/DDBJ databases">
        <authorList>
            <person name="Martin H S."/>
        </authorList>
    </citation>
    <scope>NUCLEOTIDE SEQUENCE</scope>
</reference>
<accession>A0ABN8IYC3</accession>